<dbReference type="Pfam" id="PF03358">
    <property type="entry name" value="FMN_red"/>
    <property type="match status" value="1"/>
</dbReference>
<dbReference type="GO" id="GO:0046306">
    <property type="term" value="P:alkanesulfonate catabolic process"/>
    <property type="evidence" value="ECO:0007669"/>
    <property type="project" value="InterPro"/>
</dbReference>
<evidence type="ECO:0000256" key="4">
    <source>
        <dbReference type="ARBA" id="ARBA00023002"/>
    </source>
</evidence>
<name>A0A158G643_CABCO</name>
<dbReference type="NCBIfam" id="TIGR03567">
    <property type="entry name" value="FMN_reduc_SsuE"/>
    <property type="match status" value="1"/>
</dbReference>
<evidence type="ECO:0000256" key="3">
    <source>
        <dbReference type="ARBA" id="ARBA00022643"/>
    </source>
</evidence>
<keyword evidence="3" id="KW-0288">FMN</keyword>
<evidence type="ECO:0000313" key="7">
    <source>
        <dbReference type="Proteomes" id="UP000054740"/>
    </source>
</evidence>
<evidence type="ECO:0000313" key="6">
    <source>
        <dbReference type="EMBL" id="SAL27099.1"/>
    </source>
</evidence>
<dbReference type="Gene3D" id="3.40.50.360">
    <property type="match status" value="1"/>
</dbReference>
<sequence length="192" mass="20001">MNPIVTISGSPAARSRSAHLLHVAENVLHAHGIPVRRIDVRELPAAALVHADFGDPDVRAALALVEEAQAVVIATPLYKASYSGLLKTFLDLLPRSALASKPVLPFATGGSLAHLLALDYALKPVLASLGAQHVLGNVFATEGEIAVVDGAYTLSGAIAQRLADAVDALMAALDDAAALRRLRQPRMVQSAA</sequence>
<dbReference type="InterPro" id="IPR029039">
    <property type="entry name" value="Flavoprotein-like_sf"/>
</dbReference>
<dbReference type="PANTHER" id="PTHR43408:SF1">
    <property type="entry name" value="FMN REDUCTASE (NADPH)"/>
    <property type="match status" value="1"/>
</dbReference>
<dbReference type="AlphaFoldDB" id="A0A158G643"/>
<evidence type="ECO:0000259" key="5">
    <source>
        <dbReference type="Pfam" id="PF03358"/>
    </source>
</evidence>
<dbReference type="SUPFAM" id="SSF52218">
    <property type="entry name" value="Flavoproteins"/>
    <property type="match status" value="1"/>
</dbReference>
<reference evidence="7" key="1">
    <citation type="submission" date="2016-01" db="EMBL/GenBank/DDBJ databases">
        <authorList>
            <person name="Peeters C."/>
        </authorList>
    </citation>
    <scope>NUCLEOTIDE SEQUENCE [LARGE SCALE GENOMIC DNA]</scope>
</reference>
<keyword evidence="2" id="KW-0285">Flavoprotein</keyword>
<accession>A0A158G643</accession>
<keyword evidence="4" id="KW-0560">Oxidoreductase</keyword>
<dbReference type="Proteomes" id="UP000054740">
    <property type="component" value="Unassembled WGS sequence"/>
</dbReference>
<feature type="domain" description="NADPH-dependent FMN reductase-like" evidence="5">
    <location>
        <begin position="4"/>
        <end position="141"/>
    </location>
</feature>
<dbReference type="InterPro" id="IPR005025">
    <property type="entry name" value="FMN_Rdtase-like_dom"/>
</dbReference>
<evidence type="ECO:0000256" key="1">
    <source>
        <dbReference type="ARBA" id="ARBA00005990"/>
    </source>
</evidence>
<dbReference type="RefSeq" id="WP_053571277.1">
    <property type="nucleotide sequence ID" value="NZ_FCNY02000003.1"/>
</dbReference>
<dbReference type="EMBL" id="FCNY02000003">
    <property type="protein sequence ID" value="SAL27099.1"/>
    <property type="molecule type" value="Genomic_DNA"/>
</dbReference>
<proteinExistence type="inferred from homology"/>
<dbReference type="PANTHER" id="PTHR43408">
    <property type="entry name" value="FMN REDUCTASE (NADPH)"/>
    <property type="match status" value="1"/>
</dbReference>
<comment type="similarity">
    <text evidence="1">Belongs to the SsuE family.</text>
</comment>
<dbReference type="InterPro" id="IPR051814">
    <property type="entry name" value="NAD(P)H-dep_FMN_reductase"/>
</dbReference>
<evidence type="ECO:0000256" key="2">
    <source>
        <dbReference type="ARBA" id="ARBA00022630"/>
    </source>
</evidence>
<protein>
    <submittedName>
        <fullName evidence="6">NADPH-dependent FMN reductase</fullName>
    </submittedName>
</protein>
<dbReference type="InterPro" id="IPR020048">
    <property type="entry name" value="NADPH-dep_FMN_reduc_SsuE"/>
</dbReference>
<organism evidence="6 7">
    <name type="scientific">Caballeronia cordobensis</name>
    <name type="common">Burkholderia cordobensis</name>
    <dbReference type="NCBI Taxonomy" id="1353886"/>
    <lineage>
        <taxon>Bacteria</taxon>
        <taxon>Pseudomonadati</taxon>
        <taxon>Pseudomonadota</taxon>
        <taxon>Betaproteobacteria</taxon>
        <taxon>Burkholderiales</taxon>
        <taxon>Burkholderiaceae</taxon>
        <taxon>Caballeronia</taxon>
    </lineage>
</organism>
<keyword evidence="7" id="KW-1185">Reference proteome</keyword>
<dbReference type="GO" id="GO:0008752">
    <property type="term" value="F:FMN reductase [NAD(P)H] activity"/>
    <property type="evidence" value="ECO:0007669"/>
    <property type="project" value="InterPro"/>
</dbReference>
<gene>
    <name evidence="6" type="ORF">AWB70_01574</name>
</gene>